<proteinExistence type="inferred from homology"/>
<evidence type="ECO:0000256" key="1">
    <source>
        <dbReference type="RuleBase" id="RU004273"/>
    </source>
</evidence>
<evidence type="ECO:0000313" key="4">
    <source>
        <dbReference type="EMBL" id="CAD6184149.1"/>
    </source>
</evidence>
<comment type="caution">
    <text evidence="4">The sequence shown here is derived from an EMBL/GenBank/DDBJ whole genome shotgun (WGS) entry which is preliminary data.</text>
</comment>
<dbReference type="GO" id="GO:0005634">
    <property type="term" value="C:nucleus"/>
    <property type="evidence" value="ECO:0007669"/>
    <property type="project" value="TreeGrafter"/>
</dbReference>
<comment type="similarity">
    <text evidence="1">Belongs to the PPP phosphatase family.</text>
</comment>
<dbReference type="InterPro" id="IPR029052">
    <property type="entry name" value="Metallo-depent_PP-like"/>
</dbReference>
<reference evidence="4" key="1">
    <citation type="submission" date="2020-10" db="EMBL/GenBank/DDBJ databases">
        <authorList>
            <person name="Kikuchi T."/>
        </authorList>
    </citation>
    <scope>NUCLEOTIDE SEQUENCE</scope>
    <source>
        <strain evidence="4">NKZ352</strain>
    </source>
</reference>
<dbReference type="SUPFAM" id="SSF56300">
    <property type="entry name" value="Metallo-dependent phosphatases"/>
    <property type="match status" value="1"/>
</dbReference>
<evidence type="ECO:0000313" key="5">
    <source>
        <dbReference type="Proteomes" id="UP000835052"/>
    </source>
</evidence>
<dbReference type="Proteomes" id="UP000835052">
    <property type="component" value="Unassembled WGS sequence"/>
</dbReference>
<dbReference type="PROSITE" id="PS00125">
    <property type="entry name" value="SER_THR_PHOSPHATASE"/>
    <property type="match status" value="1"/>
</dbReference>
<dbReference type="OrthoDB" id="5831000at2759"/>
<sequence length="376" mass="42455">MEILKAPLAIAEAVAADDKDGAPIELQVDFSVPEVELICEKSKRAFLQADALLRINSEGSIIVVADLHGQVVHLLRIIRTCGFPPNQRYLFLGDYVDRGAQGVVAMILLLCLRLRYPRHVFLLRGNHEDVNTTLNYGFYDECLSRWRVDGDEVTHGEKAWRAFLSAFNSMPIAAVIGSRIFCAHGGISPFIRSLEDINKVTRPAIVPPYGIACDLLWSDPSPPGQFGWSLSHRGISFTYGSKAVEEFCNEHSLSCVIRGHQIFNEMYRYGYVLRCNGRLVSLFSALNYENYKNNACVAKVTFSSTCSIEMIIFRCRHYAHPKRKETMVYKEKSAYSQMRTEREKNSSSLKQNLATAKSKKSLRQKPSTSITRKGRK</sequence>
<evidence type="ECO:0000259" key="3">
    <source>
        <dbReference type="PROSITE" id="PS00125"/>
    </source>
</evidence>
<dbReference type="GO" id="GO:0004722">
    <property type="term" value="F:protein serine/threonine phosphatase activity"/>
    <property type="evidence" value="ECO:0007669"/>
    <property type="project" value="UniProtKB-EC"/>
</dbReference>
<feature type="compositionally biased region" description="Basic and acidic residues" evidence="2">
    <location>
        <begin position="333"/>
        <end position="345"/>
    </location>
</feature>
<keyword evidence="1" id="KW-0378">Hydrolase</keyword>
<feature type="compositionally biased region" description="Polar residues" evidence="2">
    <location>
        <begin position="364"/>
        <end position="376"/>
    </location>
</feature>
<protein>
    <recommendedName>
        <fullName evidence="1">Serine/threonine-protein phosphatase</fullName>
        <ecNumber evidence="1">3.1.3.16</ecNumber>
    </recommendedName>
</protein>
<dbReference type="GO" id="GO:0005737">
    <property type="term" value="C:cytoplasm"/>
    <property type="evidence" value="ECO:0007669"/>
    <property type="project" value="TreeGrafter"/>
</dbReference>
<dbReference type="InterPro" id="IPR004843">
    <property type="entry name" value="Calcineurin-like_PHP"/>
</dbReference>
<dbReference type="EC" id="3.1.3.16" evidence="1"/>
<feature type="region of interest" description="Disordered" evidence="2">
    <location>
        <begin position="333"/>
        <end position="376"/>
    </location>
</feature>
<dbReference type="EMBL" id="CAJGYM010000001">
    <property type="protein sequence ID" value="CAD6184149.1"/>
    <property type="molecule type" value="Genomic_DNA"/>
</dbReference>
<dbReference type="AlphaFoldDB" id="A0A8S1GM93"/>
<dbReference type="InterPro" id="IPR050341">
    <property type="entry name" value="PP1_catalytic_subunit"/>
</dbReference>
<comment type="catalytic activity">
    <reaction evidence="1">
        <text>O-phospho-L-threonyl-[protein] + H2O = L-threonyl-[protein] + phosphate</text>
        <dbReference type="Rhea" id="RHEA:47004"/>
        <dbReference type="Rhea" id="RHEA-COMP:11060"/>
        <dbReference type="Rhea" id="RHEA-COMP:11605"/>
        <dbReference type="ChEBI" id="CHEBI:15377"/>
        <dbReference type="ChEBI" id="CHEBI:30013"/>
        <dbReference type="ChEBI" id="CHEBI:43474"/>
        <dbReference type="ChEBI" id="CHEBI:61977"/>
        <dbReference type="EC" id="3.1.3.16"/>
    </reaction>
</comment>
<feature type="domain" description="Serine/threonine specific protein phosphatases" evidence="3">
    <location>
        <begin position="123"/>
        <end position="128"/>
    </location>
</feature>
<evidence type="ECO:0000256" key="2">
    <source>
        <dbReference type="SAM" id="MobiDB-lite"/>
    </source>
</evidence>
<gene>
    <name evidence="4" type="ORF">CAUJ_LOCUS68</name>
</gene>
<dbReference type="InterPro" id="IPR006186">
    <property type="entry name" value="Ser/Thr-sp_prot-phosphatase"/>
</dbReference>
<organism evidence="4 5">
    <name type="scientific">Caenorhabditis auriculariae</name>
    <dbReference type="NCBI Taxonomy" id="2777116"/>
    <lineage>
        <taxon>Eukaryota</taxon>
        <taxon>Metazoa</taxon>
        <taxon>Ecdysozoa</taxon>
        <taxon>Nematoda</taxon>
        <taxon>Chromadorea</taxon>
        <taxon>Rhabditida</taxon>
        <taxon>Rhabditina</taxon>
        <taxon>Rhabditomorpha</taxon>
        <taxon>Rhabditoidea</taxon>
        <taxon>Rhabditidae</taxon>
        <taxon>Peloderinae</taxon>
        <taxon>Caenorhabditis</taxon>
    </lineage>
</organism>
<accession>A0A8S1GM93</accession>
<keyword evidence="5" id="KW-1185">Reference proteome</keyword>
<dbReference type="PRINTS" id="PR00114">
    <property type="entry name" value="STPHPHTASE"/>
</dbReference>
<dbReference type="PANTHER" id="PTHR11668:SF409">
    <property type="entry name" value="SERINE_THREONINE-PROTEIN PHOSPHATASE"/>
    <property type="match status" value="1"/>
</dbReference>
<dbReference type="PANTHER" id="PTHR11668">
    <property type="entry name" value="SERINE/THREONINE PROTEIN PHOSPHATASE"/>
    <property type="match status" value="1"/>
</dbReference>
<dbReference type="Gene3D" id="3.60.21.10">
    <property type="match status" value="1"/>
</dbReference>
<dbReference type="Pfam" id="PF00149">
    <property type="entry name" value="Metallophos"/>
    <property type="match status" value="1"/>
</dbReference>
<feature type="compositionally biased region" description="Polar residues" evidence="2">
    <location>
        <begin position="346"/>
        <end position="355"/>
    </location>
</feature>
<name>A0A8S1GM93_9PELO</name>
<dbReference type="SMART" id="SM00156">
    <property type="entry name" value="PP2Ac"/>
    <property type="match status" value="1"/>
</dbReference>